<dbReference type="EMBL" id="JAVREJ010000024">
    <property type="protein sequence ID" value="MDT0353013.1"/>
    <property type="molecule type" value="Genomic_DNA"/>
</dbReference>
<name>A0ABU2NGB9_9PSEU</name>
<dbReference type="Proteomes" id="UP001183202">
    <property type="component" value="Unassembled WGS sequence"/>
</dbReference>
<dbReference type="InterPro" id="IPR005064">
    <property type="entry name" value="BUG"/>
</dbReference>
<evidence type="ECO:0000313" key="3">
    <source>
        <dbReference type="EMBL" id="MDT0353013.1"/>
    </source>
</evidence>
<dbReference type="PANTHER" id="PTHR42928">
    <property type="entry name" value="TRICARBOXYLATE-BINDING PROTEIN"/>
    <property type="match status" value="1"/>
</dbReference>
<evidence type="ECO:0000256" key="1">
    <source>
        <dbReference type="ARBA" id="ARBA00006987"/>
    </source>
</evidence>
<accession>A0ABU2NGB9</accession>
<evidence type="ECO:0000313" key="4">
    <source>
        <dbReference type="Proteomes" id="UP001183202"/>
    </source>
</evidence>
<evidence type="ECO:0000256" key="2">
    <source>
        <dbReference type="SAM" id="MobiDB-lite"/>
    </source>
</evidence>
<comment type="similarity">
    <text evidence="1">Belongs to the UPF0065 (bug) family.</text>
</comment>
<gene>
    <name evidence="3" type="ORF">RM445_26210</name>
</gene>
<dbReference type="SUPFAM" id="SSF53850">
    <property type="entry name" value="Periplasmic binding protein-like II"/>
    <property type="match status" value="1"/>
</dbReference>
<dbReference type="Gene3D" id="3.40.190.150">
    <property type="entry name" value="Bordetella uptake gene, domain 1"/>
    <property type="match status" value="1"/>
</dbReference>
<keyword evidence="4" id="KW-1185">Reference proteome</keyword>
<dbReference type="InterPro" id="IPR042100">
    <property type="entry name" value="Bug_dom1"/>
</dbReference>
<feature type="region of interest" description="Disordered" evidence="2">
    <location>
        <begin position="1"/>
        <end position="31"/>
    </location>
</feature>
<dbReference type="PIRSF" id="PIRSF017082">
    <property type="entry name" value="YflP"/>
    <property type="match status" value="1"/>
</dbReference>
<dbReference type="Gene3D" id="3.40.190.10">
    <property type="entry name" value="Periplasmic binding protein-like II"/>
    <property type="match status" value="1"/>
</dbReference>
<reference evidence="4" key="1">
    <citation type="submission" date="2023-07" db="EMBL/GenBank/DDBJ databases">
        <title>30 novel species of actinomycetes from the DSMZ collection.</title>
        <authorList>
            <person name="Nouioui I."/>
        </authorList>
    </citation>
    <scope>NUCLEOTIDE SEQUENCE [LARGE SCALE GENOMIC DNA]</scope>
    <source>
        <strain evidence="4">DSM 45834</strain>
    </source>
</reference>
<protein>
    <submittedName>
        <fullName evidence="3">Tripartite tricarboxylate transporter substrate-binding protein</fullName>
    </submittedName>
</protein>
<dbReference type="Pfam" id="PF03401">
    <property type="entry name" value="TctC"/>
    <property type="match status" value="1"/>
</dbReference>
<organism evidence="3 4">
    <name type="scientific">Pseudonocardia charpentierae</name>
    <dbReference type="NCBI Taxonomy" id="3075545"/>
    <lineage>
        <taxon>Bacteria</taxon>
        <taxon>Bacillati</taxon>
        <taxon>Actinomycetota</taxon>
        <taxon>Actinomycetes</taxon>
        <taxon>Pseudonocardiales</taxon>
        <taxon>Pseudonocardiaceae</taxon>
        <taxon>Pseudonocardia</taxon>
    </lineage>
</organism>
<dbReference type="PANTHER" id="PTHR42928:SF5">
    <property type="entry name" value="BLR1237 PROTEIN"/>
    <property type="match status" value="1"/>
</dbReference>
<proteinExistence type="inferred from homology"/>
<sequence length="369" mass="37928">MPHKESCPAFAITPRSPSEPARSTSTVMRPAARDRAPRLRAASVLAIVIVLVSACSGTESSGGAGGGGYPDRQITIVVPFSAGGPTDTVTRLIAEPMSAKLGQQIVVQNVEGAGGTLGAGQVARATPDGYTVLMHHIGMSTAPTLYPQLPYAPLEDFETVGLVTEVPMTIVGRKDLAPNTLQELVAYVRGNPGGVTLATAGVGAASQLCGLLIERAFQVDVTEVPYEGTGPALTDLVGGQVDMMCDQTTNTTGQITAGGVKAYAVTTPERVAVLPDLPTTVEAGLPEVQVSVWHGLYVPADTPPEVVQALTDALAVALQDQNVVAAMAKLGTAPVAATDVTPQAHSDQLRQQIDFWGPVIKAASPTPGG</sequence>
<comment type="caution">
    <text evidence="3">The sequence shown here is derived from an EMBL/GenBank/DDBJ whole genome shotgun (WGS) entry which is preliminary data.</text>
</comment>